<evidence type="ECO:0008006" key="3">
    <source>
        <dbReference type="Google" id="ProtNLM"/>
    </source>
</evidence>
<gene>
    <name evidence="1" type="ORF">SOIL9_19180</name>
</gene>
<dbReference type="KEGG" id="gms:SOIL9_19180"/>
<sequence length="173" mass="19205">MNKPRKFVRTLTAAERRALERGRKSADAFTVRRSQILLASAGRMGPAEVGRVVGCTAQAVRNAVRAFETDGLGCLAAKSHARKDPGRVWDRGRDEDLKDLLPRRPRAFGKPTSLWTLALVAEVCHQKGWTSRVLSVEPIRQALKRLGVGWKRAKHWITSPDPEYVKKKGVGTG</sequence>
<dbReference type="Proteomes" id="UP000464178">
    <property type="component" value="Chromosome"/>
</dbReference>
<accession>A0A6P2D5P5</accession>
<keyword evidence="2" id="KW-1185">Reference proteome</keyword>
<protein>
    <recommendedName>
        <fullName evidence="3">Winged helix-turn helix domain-containing protein</fullName>
    </recommendedName>
</protein>
<reference evidence="1 2" key="1">
    <citation type="submission" date="2019-05" db="EMBL/GenBank/DDBJ databases">
        <authorList>
            <consortium name="Science for Life Laboratories"/>
        </authorList>
    </citation>
    <scope>NUCLEOTIDE SEQUENCE [LARGE SCALE GENOMIC DNA]</scope>
    <source>
        <strain evidence="1">Soil9</strain>
    </source>
</reference>
<dbReference type="AlphaFoldDB" id="A0A6P2D5P5"/>
<proteinExistence type="predicted"/>
<organism evidence="1 2">
    <name type="scientific">Gemmata massiliana</name>
    <dbReference type="NCBI Taxonomy" id="1210884"/>
    <lineage>
        <taxon>Bacteria</taxon>
        <taxon>Pseudomonadati</taxon>
        <taxon>Planctomycetota</taxon>
        <taxon>Planctomycetia</taxon>
        <taxon>Gemmatales</taxon>
        <taxon>Gemmataceae</taxon>
        <taxon>Gemmata</taxon>
    </lineage>
</organism>
<dbReference type="RefSeq" id="WP_162670165.1">
    <property type="nucleotide sequence ID" value="NZ_LR593886.1"/>
</dbReference>
<evidence type="ECO:0000313" key="1">
    <source>
        <dbReference type="EMBL" id="VTR95796.1"/>
    </source>
</evidence>
<dbReference type="EMBL" id="LR593886">
    <property type="protein sequence ID" value="VTR95796.1"/>
    <property type="molecule type" value="Genomic_DNA"/>
</dbReference>
<name>A0A6P2D5P5_9BACT</name>
<evidence type="ECO:0000313" key="2">
    <source>
        <dbReference type="Proteomes" id="UP000464178"/>
    </source>
</evidence>